<sequence>MKSGKNGKNYQRPKDQSSKHTNSTIETRIKLGRSPSWTRDGFSSAVRRAEPVQFGERPSWTQDGFSTAVRRAGPELIQLGRSPSWTSPVRRTAKLDQPKPVFASSS</sequence>
<reference evidence="2 3" key="1">
    <citation type="journal article" date="2020" name="BMC Genomics">
        <title>Intraspecific diversification of the crop wild relative Brassica cretica Lam. using demographic model selection.</title>
        <authorList>
            <person name="Kioukis A."/>
            <person name="Michalopoulou V.A."/>
            <person name="Briers L."/>
            <person name="Pirintsos S."/>
            <person name="Studholme D.J."/>
            <person name="Pavlidis P."/>
            <person name="Sarris P.F."/>
        </authorList>
    </citation>
    <scope>NUCLEOTIDE SEQUENCE [LARGE SCALE GENOMIC DNA]</scope>
    <source>
        <strain evidence="3">cv. PFS-1207/04</strain>
    </source>
</reference>
<name>A0ABQ7DSB5_BRACR</name>
<evidence type="ECO:0000256" key="1">
    <source>
        <dbReference type="SAM" id="MobiDB-lite"/>
    </source>
</evidence>
<comment type="caution">
    <text evidence="2">The sequence shown here is derived from an EMBL/GenBank/DDBJ whole genome shotgun (WGS) entry which is preliminary data.</text>
</comment>
<protein>
    <submittedName>
        <fullName evidence="2">Uncharacterized protein</fullName>
    </submittedName>
</protein>
<accession>A0ABQ7DSB5</accession>
<evidence type="ECO:0000313" key="3">
    <source>
        <dbReference type="Proteomes" id="UP000266723"/>
    </source>
</evidence>
<keyword evidence="3" id="KW-1185">Reference proteome</keyword>
<feature type="region of interest" description="Disordered" evidence="1">
    <location>
        <begin position="1"/>
        <end position="36"/>
    </location>
</feature>
<gene>
    <name evidence="2" type="ORF">DY000_02034271</name>
</gene>
<feature type="region of interest" description="Disordered" evidence="1">
    <location>
        <begin position="79"/>
        <end position="106"/>
    </location>
</feature>
<evidence type="ECO:0000313" key="2">
    <source>
        <dbReference type="EMBL" id="KAF3580255.1"/>
    </source>
</evidence>
<proteinExistence type="predicted"/>
<dbReference type="Proteomes" id="UP000266723">
    <property type="component" value="Unassembled WGS sequence"/>
</dbReference>
<organism evidence="2 3">
    <name type="scientific">Brassica cretica</name>
    <name type="common">Mustard</name>
    <dbReference type="NCBI Taxonomy" id="69181"/>
    <lineage>
        <taxon>Eukaryota</taxon>
        <taxon>Viridiplantae</taxon>
        <taxon>Streptophyta</taxon>
        <taxon>Embryophyta</taxon>
        <taxon>Tracheophyta</taxon>
        <taxon>Spermatophyta</taxon>
        <taxon>Magnoliopsida</taxon>
        <taxon>eudicotyledons</taxon>
        <taxon>Gunneridae</taxon>
        <taxon>Pentapetalae</taxon>
        <taxon>rosids</taxon>
        <taxon>malvids</taxon>
        <taxon>Brassicales</taxon>
        <taxon>Brassicaceae</taxon>
        <taxon>Brassiceae</taxon>
        <taxon>Brassica</taxon>
    </lineage>
</organism>
<dbReference type="EMBL" id="QGKV02000649">
    <property type="protein sequence ID" value="KAF3580255.1"/>
    <property type="molecule type" value="Genomic_DNA"/>
</dbReference>